<feature type="domain" description="CD-NTase-associated protein 12/Pycsar effector protein TIR" evidence="1">
    <location>
        <begin position="108"/>
        <end position="231"/>
    </location>
</feature>
<dbReference type="Pfam" id="PF10137">
    <property type="entry name" value="CAP12-PCTIR_TIR"/>
    <property type="match status" value="1"/>
</dbReference>
<dbReference type="AlphaFoldDB" id="A0A2T2Y8S4"/>
<evidence type="ECO:0000259" key="1">
    <source>
        <dbReference type="Pfam" id="PF10137"/>
    </source>
</evidence>
<protein>
    <recommendedName>
        <fullName evidence="1">CD-NTase-associated protein 12/Pycsar effector protein TIR domain-containing protein</fullName>
    </recommendedName>
</protein>
<dbReference type="InterPro" id="IPR019302">
    <property type="entry name" value="CAP12/PCTIR_TIR_dom"/>
</dbReference>
<sequence>MHLDKTKLRLLLEKTEQLSISAPNNYNSSSSPSMAKQLSTILSGLSGWLIKHPNLTNGAAYGKKLAELQGKLTSTTHPGSWFPDKEAEELRVGTLALLRLIDRDNKSIFIVHSRDLQMREVVQSALRGLILPTVVLEREDDNGQTIIEKFEKEAARCEYAVVLFSADDEGRLRSKGRKETLLKLRVRQNVVLELGYFLARLGRRNVFVLHSEEPIEQPSDFVGVVYQSYDKAGKWKAKLVRELKAAGFKIPIKLSDRI</sequence>
<accession>A0A2T2Y8S4</accession>
<evidence type="ECO:0000313" key="2">
    <source>
        <dbReference type="EMBL" id="PSR51907.1"/>
    </source>
</evidence>
<comment type="caution">
    <text evidence="2">The sequence shown here is derived from an EMBL/GenBank/DDBJ whole genome shotgun (WGS) entry which is preliminary data.</text>
</comment>
<dbReference type="OrthoDB" id="5497289at2"/>
<keyword evidence="3" id="KW-1185">Reference proteome</keyword>
<organism evidence="2 3">
    <name type="scientific">Adhaeribacter arboris</name>
    <dbReference type="NCBI Taxonomy" id="2072846"/>
    <lineage>
        <taxon>Bacteria</taxon>
        <taxon>Pseudomonadati</taxon>
        <taxon>Bacteroidota</taxon>
        <taxon>Cytophagia</taxon>
        <taxon>Cytophagales</taxon>
        <taxon>Hymenobacteraceae</taxon>
        <taxon>Adhaeribacter</taxon>
    </lineage>
</organism>
<gene>
    <name evidence="2" type="ORF">AHMF7605_28780</name>
</gene>
<dbReference type="RefSeq" id="WP_106933729.1">
    <property type="nucleotide sequence ID" value="NZ_PYFT01000002.1"/>
</dbReference>
<dbReference type="Proteomes" id="UP000240357">
    <property type="component" value="Unassembled WGS sequence"/>
</dbReference>
<evidence type="ECO:0000313" key="3">
    <source>
        <dbReference type="Proteomes" id="UP000240357"/>
    </source>
</evidence>
<name>A0A2T2Y8S4_9BACT</name>
<dbReference type="GO" id="GO:0050135">
    <property type="term" value="F:NADP+ nucleosidase activity"/>
    <property type="evidence" value="ECO:0007669"/>
    <property type="project" value="InterPro"/>
</dbReference>
<dbReference type="EMBL" id="PYFT01000002">
    <property type="protein sequence ID" value="PSR51907.1"/>
    <property type="molecule type" value="Genomic_DNA"/>
</dbReference>
<proteinExistence type="predicted"/>
<reference evidence="2 3" key="1">
    <citation type="submission" date="2018-03" db="EMBL/GenBank/DDBJ databases">
        <title>Adhaeribacter sp. HMF7605 Genome sequencing and assembly.</title>
        <authorList>
            <person name="Kang H."/>
            <person name="Kang J."/>
            <person name="Cha I."/>
            <person name="Kim H."/>
            <person name="Joh K."/>
        </authorList>
    </citation>
    <scope>NUCLEOTIDE SEQUENCE [LARGE SCALE GENOMIC DNA]</scope>
    <source>
        <strain evidence="2 3">HMF7605</strain>
    </source>
</reference>